<dbReference type="GO" id="GO:0009279">
    <property type="term" value="C:cell outer membrane"/>
    <property type="evidence" value="ECO:0007669"/>
    <property type="project" value="UniProtKB-SubCell"/>
</dbReference>
<evidence type="ECO:0000313" key="13">
    <source>
        <dbReference type="EMBL" id="MBC6995119.1"/>
    </source>
</evidence>
<dbReference type="Pfam" id="PF00593">
    <property type="entry name" value="TonB_dep_Rec_b-barrel"/>
    <property type="match status" value="1"/>
</dbReference>
<keyword evidence="10" id="KW-0732">Signal</keyword>
<feature type="signal peptide" evidence="10">
    <location>
        <begin position="1"/>
        <end position="23"/>
    </location>
</feature>
<proteinExistence type="inferred from homology"/>
<evidence type="ECO:0000256" key="9">
    <source>
        <dbReference type="RuleBase" id="RU003357"/>
    </source>
</evidence>
<sequence length="1017" mass="110083">MCQSIIQKVFITLLLLCSLAAYAQGQTSVTGTVMEGDQPLIGATVMVLGTGSGTVTDLNGAFLLANVDPTDSLSISYTGYRTEVFGLAGQTNFTVQLVPDATDIDEIVVIGYQTVRRSDLTGATSVVKAEEINKTVSNSLAESLQGLTSGVTVRNGGAPGEGSVIEIRGAASFVNTNPLYVIDGMIADANVTFNNNDIESVQILKDASAAAIYGSRAANGVIIITTKSGRKGPIKPSFSITSGIQNIPNRWDLTDANGYAELQRTSFTNSGLPVPPSVGDDFDPTINTDWQEEILRTGNTLDANFSASGGSDALSFFASASHFRNKGVVIGRDFNRTALRINSTLNLGRITVGENLVVTDNNITRPLGSFDTGNPFFDMATMLPVIPVQGDRYISDTNPAGWGIGTVDAVSFSKNQVAVTDLLREKVNFLKLIGNAFVKVDLLKGLSYKFNVGIESSNDLAKGLRRFGVTQFNAAVRPSFVQDVRVDFGSLLQEHTLNFDRSAGNHNFSSVIGISDQQTSRNYTLASRSDIVESNGVPFDQINAATGESLAEGGITDDYRTIGFLGRINYNYAEKYYLTLTGRVDQDSRFSEDNRTGVFPSIAASWRISKENFFNVPWINDLKINASYGTLGIVTLGSWDWRGTINNNPRAVLGSIGVGSYQAGLVNPDLRWENRKSQNYGVQASLLDYRVTVSAAYYNILSEDALVTNLPIALYLGNLGGSPPVNAGSIRNTGLEFEAAYTQQAKRLKYNVAVNVTTINNTVESVGNQGEGIDYIQTGLTRSRVGESLGEWYLLQTDGIFQNQAEIDAHALEGNLIQPFARPGDIRYVDVDGDGQITDQDRTFTGESPWPTLQLGGQLGLAYDNFDLSAQFVGVFGNQLFNSVRRELDSYQNTNFRADVSPWTPQNTNTDDPRIGVATNDQGLVDNARFNSDRWLESGSYFRLRSLQVGYTLPRAPLARMNISSLRISLSAQNLFTLTKYSGLDPDVQGNGILERGVDAGNWPSSRIVSAGLNLGF</sequence>
<dbReference type="InterPro" id="IPR036942">
    <property type="entry name" value="Beta-barrel_TonB_sf"/>
</dbReference>
<dbReference type="InterPro" id="IPR037066">
    <property type="entry name" value="Plug_dom_sf"/>
</dbReference>
<keyword evidence="2 8" id="KW-0813">Transport</keyword>
<evidence type="ECO:0000256" key="3">
    <source>
        <dbReference type="ARBA" id="ARBA00022452"/>
    </source>
</evidence>
<keyword evidence="5 9" id="KW-0798">TonB box</keyword>
<feature type="domain" description="TonB-dependent receptor plug" evidence="12">
    <location>
        <begin position="118"/>
        <end position="221"/>
    </location>
</feature>
<dbReference type="Gene3D" id="2.170.130.10">
    <property type="entry name" value="TonB-dependent receptor, plug domain"/>
    <property type="match status" value="1"/>
</dbReference>
<dbReference type="Proteomes" id="UP000650081">
    <property type="component" value="Unassembled WGS sequence"/>
</dbReference>
<dbReference type="InterPro" id="IPR000531">
    <property type="entry name" value="Beta-barrel_TonB"/>
</dbReference>
<accession>A0A923PPJ5</accession>
<evidence type="ECO:0000256" key="5">
    <source>
        <dbReference type="ARBA" id="ARBA00023077"/>
    </source>
</evidence>
<dbReference type="SUPFAM" id="SSF56935">
    <property type="entry name" value="Porins"/>
    <property type="match status" value="1"/>
</dbReference>
<evidence type="ECO:0000256" key="4">
    <source>
        <dbReference type="ARBA" id="ARBA00022692"/>
    </source>
</evidence>
<dbReference type="PROSITE" id="PS52016">
    <property type="entry name" value="TONB_DEPENDENT_REC_3"/>
    <property type="match status" value="1"/>
</dbReference>
<dbReference type="NCBIfam" id="TIGR04056">
    <property type="entry name" value="OMP_RagA_SusC"/>
    <property type="match status" value="1"/>
</dbReference>
<evidence type="ECO:0000256" key="8">
    <source>
        <dbReference type="PROSITE-ProRule" id="PRU01360"/>
    </source>
</evidence>
<dbReference type="InterPro" id="IPR023997">
    <property type="entry name" value="TonB-dep_OMP_SusC/RagA_CS"/>
</dbReference>
<comment type="caution">
    <text evidence="13">The sequence shown here is derived from an EMBL/GenBank/DDBJ whole genome shotgun (WGS) entry which is preliminary data.</text>
</comment>
<feature type="domain" description="TonB-dependent receptor-like beta-barrel" evidence="11">
    <location>
        <begin position="470"/>
        <end position="975"/>
    </location>
</feature>
<protein>
    <submittedName>
        <fullName evidence="13">SusC/RagA family TonB-linked outer membrane protein</fullName>
    </submittedName>
</protein>
<keyword evidence="7 8" id="KW-0998">Cell outer membrane</keyword>
<dbReference type="AlphaFoldDB" id="A0A923PPJ5"/>
<keyword evidence="3 8" id="KW-1134">Transmembrane beta strand</keyword>
<feature type="chain" id="PRO_5037794719" evidence="10">
    <location>
        <begin position="24"/>
        <end position="1017"/>
    </location>
</feature>
<keyword evidence="14" id="KW-1185">Reference proteome</keyword>
<dbReference type="Pfam" id="PF13715">
    <property type="entry name" value="CarbopepD_reg_2"/>
    <property type="match status" value="1"/>
</dbReference>
<gene>
    <name evidence="13" type="ORF">H9S92_13145</name>
</gene>
<dbReference type="Gene3D" id="2.60.40.1120">
    <property type="entry name" value="Carboxypeptidase-like, regulatory domain"/>
    <property type="match status" value="1"/>
</dbReference>
<evidence type="ECO:0000256" key="7">
    <source>
        <dbReference type="ARBA" id="ARBA00023237"/>
    </source>
</evidence>
<evidence type="ECO:0000256" key="6">
    <source>
        <dbReference type="ARBA" id="ARBA00023136"/>
    </source>
</evidence>
<name>A0A923PPJ5_9BACT</name>
<evidence type="ECO:0000259" key="12">
    <source>
        <dbReference type="Pfam" id="PF07715"/>
    </source>
</evidence>
<comment type="subcellular location">
    <subcellularLocation>
        <location evidence="1 8">Cell outer membrane</location>
        <topology evidence="1 8">Multi-pass membrane protein</topology>
    </subcellularLocation>
</comment>
<evidence type="ECO:0000256" key="10">
    <source>
        <dbReference type="SAM" id="SignalP"/>
    </source>
</evidence>
<evidence type="ECO:0000259" key="11">
    <source>
        <dbReference type="Pfam" id="PF00593"/>
    </source>
</evidence>
<dbReference type="Pfam" id="PF07715">
    <property type="entry name" value="Plug"/>
    <property type="match status" value="1"/>
</dbReference>
<dbReference type="InterPro" id="IPR008969">
    <property type="entry name" value="CarboxyPept-like_regulatory"/>
</dbReference>
<comment type="similarity">
    <text evidence="8 9">Belongs to the TonB-dependent receptor family.</text>
</comment>
<organism evidence="13 14">
    <name type="scientific">Neolewinella lacunae</name>
    <dbReference type="NCBI Taxonomy" id="1517758"/>
    <lineage>
        <taxon>Bacteria</taxon>
        <taxon>Pseudomonadati</taxon>
        <taxon>Bacteroidota</taxon>
        <taxon>Saprospiria</taxon>
        <taxon>Saprospirales</taxon>
        <taxon>Lewinellaceae</taxon>
        <taxon>Neolewinella</taxon>
    </lineage>
</organism>
<evidence type="ECO:0000313" key="14">
    <source>
        <dbReference type="Proteomes" id="UP000650081"/>
    </source>
</evidence>
<keyword evidence="6 8" id="KW-0472">Membrane</keyword>
<dbReference type="SUPFAM" id="SSF49464">
    <property type="entry name" value="Carboxypeptidase regulatory domain-like"/>
    <property type="match status" value="1"/>
</dbReference>
<dbReference type="InterPro" id="IPR023996">
    <property type="entry name" value="TonB-dep_OMP_SusC/RagA"/>
</dbReference>
<evidence type="ECO:0000256" key="1">
    <source>
        <dbReference type="ARBA" id="ARBA00004571"/>
    </source>
</evidence>
<reference evidence="13" key="1">
    <citation type="submission" date="2020-08" db="EMBL/GenBank/DDBJ databases">
        <title>Lewinella bacteria from marine environments.</title>
        <authorList>
            <person name="Zhong Y."/>
        </authorList>
    </citation>
    <scope>NUCLEOTIDE SEQUENCE</scope>
    <source>
        <strain evidence="13">KCTC 42187</strain>
    </source>
</reference>
<dbReference type="EMBL" id="JACSIT010000118">
    <property type="protein sequence ID" value="MBC6995119.1"/>
    <property type="molecule type" value="Genomic_DNA"/>
</dbReference>
<evidence type="ECO:0000256" key="2">
    <source>
        <dbReference type="ARBA" id="ARBA00022448"/>
    </source>
</evidence>
<keyword evidence="4 8" id="KW-0812">Transmembrane</keyword>
<dbReference type="InterPro" id="IPR012910">
    <property type="entry name" value="Plug_dom"/>
</dbReference>
<dbReference type="RefSeq" id="WP_187467169.1">
    <property type="nucleotide sequence ID" value="NZ_JACSIT010000118.1"/>
</dbReference>
<dbReference type="Gene3D" id="2.40.170.20">
    <property type="entry name" value="TonB-dependent receptor, beta-barrel domain"/>
    <property type="match status" value="1"/>
</dbReference>
<dbReference type="NCBIfam" id="TIGR04057">
    <property type="entry name" value="SusC_RagA_signa"/>
    <property type="match status" value="1"/>
</dbReference>
<dbReference type="InterPro" id="IPR039426">
    <property type="entry name" value="TonB-dep_rcpt-like"/>
</dbReference>